<sequence length="65" mass="7543">MDPKSSTSPSDHPASHLEPVHKTHDELMHMHPHELLQILDDRHIDHKGCFEKEELVQLILDKCSK</sequence>
<dbReference type="EMBL" id="JAAAUY010000251">
    <property type="protein sequence ID" value="KAF9332593.1"/>
    <property type="molecule type" value="Genomic_DNA"/>
</dbReference>
<dbReference type="Proteomes" id="UP000696485">
    <property type="component" value="Unassembled WGS sequence"/>
</dbReference>
<evidence type="ECO:0000313" key="3">
    <source>
        <dbReference type="Proteomes" id="UP000696485"/>
    </source>
</evidence>
<organism evidence="2 3">
    <name type="scientific">Podila minutissima</name>
    <dbReference type="NCBI Taxonomy" id="64525"/>
    <lineage>
        <taxon>Eukaryota</taxon>
        <taxon>Fungi</taxon>
        <taxon>Fungi incertae sedis</taxon>
        <taxon>Mucoromycota</taxon>
        <taxon>Mortierellomycotina</taxon>
        <taxon>Mortierellomycetes</taxon>
        <taxon>Mortierellales</taxon>
        <taxon>Mortierellaceae</taxon>
        <taxon>Podila</taxon>
    </lineage>
</organism>
<feature type="compositionally biased region" description="Basic and acidic residues" evidence="1">
    <location>
        <begin position="13"/>
        <end position="28"/>
    </location>
</feature>
<protein>
    <submittedName>
        <fullName evidence="2">Uncharacterized protein</fullName>
    </submittedName>
</protein>
<dbReference type="InterPro" id="IPR036361">
    <property type="entry name" value="SAP_dom_sf"/>
</dbReference>
<dbReference type="AlphaFoldDB" id="A0A9P5SNL1"/>
<feature type="region of interest" description="Disordered" evidence="1">
    <location>
        <begin position="1"/>
        <end position="28"/>
    </location>
</feature>
<name>A0A9P5SNL1_9FUNG</name>
<keyword evidence="3" id="KW-1185">Reference proteome</keyword>
<dbReference type="Gene3D" id="1.10.720.140">
    <property type="match status" value="1"/>
</dbReference>
<evidence type="ECO:0000256" key="1">
    <source>
        <dbReference type="SAM" id="MobiDB-lite"/>
    </source>
</evidence>
<accession>A0A9P5SNL1</accession>
<evidence type="ECO:0000313" key="2">
    <source>
        <dbReference type="EMBL" id="KAF9332593.1"/>
    </source>
</evidence>
<proteinExistence type="predicted"/>
<comment type="caution">
    <text evidence="2">The sequence shown here is derived from an EMBL/GenBank/DDBJ whole genome shotgun (WGS) entry which is preliminary data.</text>
</comment>
<reference evidence="2" key="1">
    <citation type="journal article" date="2020" name="Fungal Divers.">
        <title>Resolving the Mortierellaceae phylogeny through synthesis of multi-gene phylogenetics and phylogenomics.</title>
        <authorList>
            <person name="Vandepol N."/>
            <person name="Liber J."/>
            <person name="Desiro A."/>
            <person name="Na H."/>
            <person name="Kennedy M."/>
            <person name="Barry K."/>
            <person name="Grigoriev I.V."/>
            <person name="Miller A.N."/>
            <person name="O'Donnell K."/>
            <person name="Stajich J.E."/>
            <person name="Bonito G."/>
        </authorList>
    </citation>
    <scope>NUCLEOTIDE SEQUENCE</scope>
    <source>
        <strain evidence="2">NVP1</strain>
    </source>
</reference>
<feature type="compositionally biased region" description="Polar residues" evidence="1">
    <location>
        <begin position="1"/>
        <end position="10"/>
    </location>
</feature>
<dbReference type="SUPFAM" id="SSF68906">
    <property type="entry name" value="SAP domain"/>
    <property type="match status" value="1"/>
</dbReference>
<gene>
    <name evidence="2" type="ORF">BG006_004547</name>
</gene>